<keyword evidence="3" id="KW-1185">Reference proteome</keyword>
<keyword evidence="2" id="KW-0347">Helicase</keyword>
<proteinExistence type="predicted"/>
<gene>
    <name evidence="2" type="ORF">SAMN02745129_2143</name>
</gene>
<evidence type="ECO:0000313" key="3">
    <source>
        <dbReference type="Proteomes" id="UP000184268"/>
    </source>
</evidence>
<dbReference type="STRING" id="299255.SAMN02745129_2143"/>
<evidence type="ECO:0000313" key="2">
    <source>
        <dbReference type="EMBL" id="SHH50041.1"/>
    </source>
</evidence>
<organism evidence="2 3">
    <name type="scientific">Ferrimonas marina</name>
    <dbReference type="NCBI Taxonomy" id="299255"/>
    <lineage>
        <taxon>Bacteria</taxon>
        <taxon>Pseudomonadati</taxon>
        <taxon>Pseudomonadota</taxon>
        <taxon>Gammaproteobacteria</taxon>
        <taxon>Alteromonadales</taxon>
        <taxon>Ferrimonadaceae</taxon>
        <taxon>Ferrimonas</taxon>
    </lineage>
</organism>
<name>A0A1M5THA4_9GAMM</name>
<dbReference type="GO" id="GO:0004527">
    <property type="term" value="F:exonuclease activity"/>
    <property type="evidence" value="ECO:0007669"/>
    <property type="project" value="UniProtKB-KW"/>
</dbReference>
<keyword evidence="2" id="KW-0547">Nucleotide-binding</keyword>
<protein>
    <submittedName>
        <fullName evidence="2">ATP-dependent exoDNAse (Exonuclease V), alpha subunit, helicase superfamily I</fullName>
    </submittedName>
</protein>
<keyword evidence="2" id="KW-0269">Exonuclease</keyword>
<dbReference type="GO" id="GO:0004386">
    <property type="term" value="F:helicase activity"/>
    <property type="evidence" value="ECO:0007669"/>
    <property type="project" value="UniProtKB-KW"/>
</dbReference>
<dbReference type="Proteomes" id="UP000184268">
    <property type="component" value="Unassembled WGS sequence"/>
</dbReference>
<dbReference type="SUPFAM" id="SSF52540">
    <property type="entry name" value="P-loop containing nucleoside triphosphate hydrolases"/>
    <property type="match status" value="1"/>
</dbReference>
<keyword evidence="2" id="KW-0067">ATP-binding</keyword>
<accession>A0A1M5THA4</accession>
<dbReference type="EMBL" id="FQXG01000003">
    <property type="protein sequence ID" value="SHH50041.1"/>
    <property type="molecule type" value="Genomic_DNA"/>
</dbReference>
<dbReference type="AlphaFoldDB" id="A0A1M5THA4"/>
<dbReference type="Pfam" id="PF13604">
    <property type="entry name" value="AAA_30"/>
    <property type="match status" value="1"/>
</dbReference>
<feature type="region of interest" description="Disordered" evidence="1">
    <location>
        <begin position="480"/>
        <end position="502"/>
    </location>
</feature>
<reference evidence="2 3" key="1">
    <citation type="submission" date="2016-11" db="EMBL/GenBank/DDBJ databases">
        <authorList>
            <person name="Jaros S."/>
            <person name="Januszkiewicz K."/>
            <person name="Wedrychowicz H."/>
        </authorList>
    </citation>
    <scope>NUCLEOTIDE SEQUENCE [LARGE SCALE GENOMIC DNA]</scope>
    <source>
        <strain evidence="2 3">DSM 16917</strain>
    </source>
</reference>
<sequence length="732" mass="78679">MITARARFQIIRERSSKKDPTRKVLTLRVANPNALDGNVKDLSGDITMFIDKGKGWQKYHYIEFAGALAEGDGGYTATPESAQLTFGAGLGYKIEYLEGIVFRRNRKLNRIGKGFFGFMPGNFNAYLDAEDFDGLQKISGLPVKHIREVAKAVSDNAEQAELYAHMRQAGISTKLAGKLINSWSKEDILDAVENPLLLAPLKDATLEDYLPALVRDGMDMRPDDPRIARLSIAECVSVLQADGSTAVSERRVLNAVTKQCPSLDKDEIRSMLQSRGGVAGFRTVRGESGKSVVSRIMVQEQEQQLVSAVTERNKKLGLSDRARASISRSAGEDPSLREALGCAVGQGISLWNVSGPGALPRAIVALKQIAEDVGAGPVEVVSPLKPTVGKLARDVDGLHVTSPHSRLLWRPGMGHGHRYRKDAKVQESGVLIVTDSNALTTPQLTALLETVGPSCRVVLAGDEHGLGPVSPGRPFKAMVQRSGLPSSKLEEPARPEASSGLTRVEQDLRAGGGLPGADLPGCTWNNEYQDTKIRDGVIKALKEQVAADGNVLGSHIIVPQNMGSVGQASLNREAQKVINPNGEDLLLIDGKRVMAKAGDPVYCIRSNKETGITFGEKWELLRATGDGDTYLLGDGNRRIEIPGKVLASAFQLGYATTPHRFAGNQVDNVMLAVHAQHSDSFNRGVLCSVVSGARKSLRVIGSQNVIERLISEKSNLTDGLSFGVGQAGLTPA</sequence>
<dbReference type="Gene3D" id="3.40.50.300">
    <property type="entry name" value="P-loop containing nucleotide triphosphate hydrolases"/>
    <property type="match status" value="2"/>
</dbReference>
<keyword evidence="2" id="KW-0540">Nuclease</keyword>
<dbReference type="InterPro" id="IPR027417">
    <property type="entry name" value="P-loop_NTPase"/>
</dbReference>
<keyword evidence="2" id="KW-0378">Hydrolase</keyword>
<evidence type="ECO:0000256" key="1">
    <source>
        <dbReference type="SAM" id="MobiDB-lite"/>
    </source>
</evidence>